<evidence type="ECO:0000256" key="1">
    <source>
        <dbReference type="ARBA" id="ARBA00022588"/>
    </source>
</evidence>
<organism evidence="4 5">
    <name type="scientific">Python bivittatus</name>
    <name type="common">Burmese python</name>
    <name type="synonym">Python molurus bivittatus</name>
    <dbReference type="NCBI Taxonomy" id="176946"/>
    <lineage>
        <taxon>Eukaryota</taxon>
        <taxon>Metazoa</taxon>
        <taxon>Chordata</taxon>
        <taxon>Craniata</taxon>
        <taxon>Vertebrata</taxon>
        <taxon>Euteleostomi</taxon>
        <taxon>Lepidosauria</taxon>
        <taxon>Squamata</taxon>
        <taxon>Bifurcata</taxon>
        <taxon>Unidentata</taxon>
        <taxon>Episquamata</taxon>
        <taxon>Toxicofera</taxon>
        <taxon>Serpentes</taxon>
        <taxon>Henophidia</taxon>
        <taxon>Pythonidae</taxon>
        <taxon>Python</taxon>
    </lineage>
</organism>
<dbReference type="RefSeq" id="XP_025027113.1">
    <property type="nucleotide sequence ID" value="XM_025171345.1"/>
</dbReference>
<proteinExistence type="inferred from homology"/>
<protein>
    <submittedName>
        <fullName evidence="5">Tumor necrosis factor alpha-induced protein 8-like protein 2 isoform X1</fullName>
    </submittedName>
</protein>
<dbReference type="OrthoDB" id="10055976at2759"/>
<evidence type="ECO:0000256" key="2">
    <source>
        <dbReference type="ARBA" id="ARBA00022859"/>
    </source>
</evidence>
<dbReference type="GO" id="GO:0005737">
    <property type="term" value="C:cytoplasm"/>
    <property type="evidence" value="ECO:0007669"/>
    <property type="project" value="TreeGrafter"/>
</dbReference>
<evidence type="ECO:0000256" key="3">
    <source>
        <dbReference type="ARBA" id="ARBA00038062"/>
    </source>
</evidence>
<evidence type="ECO:0000313" key="5">
    <source>
        <dbReference type="RefSeq" id="XP_025027113.1"/>
    </source>
</evidence>
<dbReference type="Pfam" id="PF05527">
    <property type="entry name" value="TNFAIP8"/>
    <property type="match status" value="1"/>
</dbReference>
<dbReference type="Proteomes" id="UP000695026">
    <property type="component" value="Unplaced"/>
</dbReference>
<comment type="similarity">
    <text evidence="3">Belongs to the TNFAIP8 family. TNFAIP8L2 subfamily.</text>
</comment>
<dbReference type="GeneID" id="103057202"/>
<dbReference type="PANTHER" id="PTHR12757:SF4">
    <property type="entry name" value="TUMOR NECROSIS FACTOR ALPHA-INDUCED PROTEIN 8-LIKE PROTEIN 2"/>
    <property type="match status" value="1"/>
</dbReference>
<reference evidence="5" key="1">
    <citation type="submission" date="2025-08" db="UniProtKB">
        <authorList>
            <consortium name="RefSeq"/>
        </authorList>
    </citation>
    <scope>IDENTIFICATION</scope>
    <source>
        <tissue evidence="5">Liver</tissue>
    </source>
</reference>
<sequence length="249" mass="27860">MTIVVPLGCICKGCIGRLLPKRSHRASSAVWTGAATSPWHYPGRPPLWSRAPLLPPPPPAAAKMEAFSSRNLALQAEKKILSRMASKSTVTMFIDETSGAVLDELYRISKEHTKDRAASQKVIKDLVKVAVKVSVLYRNHRFSDPELALAEEFKHKLRQGAMTAVSFHQVAFTFERAVLVELLEECRDLLLRLVEKHLTAKSHGRIRHVFDHFANPELLARLYSPGGPFEPHLEKVCQGLNQLMDQGKL</sequence>
<gene>
    <name evidence="5" type="primary">TNFAIP8L2</name>
</gene>
<dbReference type="GO" id="GO:0045087">
    <property type="term" value="P:innate immune response"/>
    <property type="evidence" value="ECO:0007669"/>
    <property type="project" value="UniProtKB-KW"/>
</dbReference>
<keyword evidence="1" id="KW-0399">Innate immunity</keyword>
<dbReference type="PANTHER" id="PTHR12757">
    <property type="entry name" value="TUMOR NECROSIS FACTOR INDUCED PROTEIN"/>
    <property type="match status" value="1"/>
</dbReference>
<keyword evidence="4" id="KW-1185">Reference proteome</keyword>
<accession>A0A9F5N3K9</accession>
<evidence type="ECO:0000313" key="4">
    <source>
        <dbReference type="Proteomes" id="UP000695026"/>
    </source>
</evidence>
<dbReference type="FunFam" id="1.20.1440.160:FF:000001">
    <property type="entry name" value="Tumor necrosis factor alpha-induced protein 8-like 1"/>
    <property type="match status" value="1"/>
</dbReference>
<dbReference type="CTD" id="79626"/>
<dbReference type="GO" id="GO:0042981">
    <property type="term" value="P:regulation of apoptotic process"/>
    <property type="evidence" value="ECO:0007669"/>
    <property type="project" value="InterPro"/>
</dbReference>
<dbReference type="GO" id="GO:0050868">
    <property type="term" value="P:negative regulation of T cell activation"/>
    <property type="evidence" value="ECO:0007669"/>
    <property type="project" value="TreeGrafter"/>
</dbReference>
<dbReference type="GO" id="GO:0050728">
    <property type="term" value="P:negative regulation of inflammatory response"/>
    <property type="evidence" value="ECO:0007669"/>
    <property type="project" value="TreeGrafter"/>
</dbReference>
<dbReference type="Gene3D" id="1.20.1440.160">
    <property type="entry name" value="Tumor necrosis factor alpha-induced protein 8-like"/>
    <property type="match status" value="1"/>
</dbReference>
<keyword evidence="2" id="KW-0391">Immunity</keyword>
<dbReference type="AlphaFoldDB" id="A0A9F5N3K9"/>
<dbReference type="InterPro" id="IPR008477">
    <property type="entry name" value="TNFAIP8-like"/>
</dbReference>
<name>A0A9F5N3K9_PYTBI</name>
<dbReference type="OMA" id="IRRVFDH"/>
<dbReference type="InterPro" id="IPR038355">
    <property type="entry name" value="TNFAIP8_sf"/>
</dbReference>